<reference evidence="2" key="1">
    <citation type="submission" date="2018-01" db="EMBL/GenBank/DDBJ databases">
        <authorList>
            <person name="Kerou L M."/>
        </authorList>
    </citation>
    <scope>NUCLEOTIDE SEQUENCE [LARGE SCALE GENOMIC DNA]</scope>
    <source>
        <strain evidence="2">SCU2</strain>
    </source>
</reference>
<dbReference type="AlphaFoldDB" id="A0A2K5AQF2"/>
<protein>
    <submittedName>
        <fullName evidence="1">Uncharacterized protein</fullName>
    </submittedName>
</protein>
<evidence type="ECO:0000313" key="1">
    <source>
        <dbReference type="EMBL" id="SPC33873.1"/>
    </source>
</evidence>
<evidence type="ECO:0000313" key="2">
    <source>
        <dbReference type="Proteomes" id="UP000236248"/>
    </source>
</evidence>
<proteinExistence type="predicted"/>
<dbReference type="EMBL" id="LT981265">
    <property type="protein sequence ID" value="SPC33873.1"/>
    <property type="molecule type" value="Genomic_DNA"/>
</dbReference>
<dbReference type="KEGG" id="ncv:NCAV_0692"/>
<accession>A0A2K5AQF2</accession>
<keyword evidence="2" id="KW-1185">Reference proteome</keyword>
<name>A0A2K5AQF2_9ARCH</name>
<sequence>MILARLNIDMAIPTIFLLQMIRELEERKKESLKAYLNGMYELIALDTGKSVEEVKAMQEDDLLKAYKNIMDRLNENSLSKIIEFFQIK</sequence>
<dbReference type="Proteomes" id="UP000236248">
    <property type="component" value="Chromosome NCAV"/>
</dbReference>
<gene>
    <name evidence="1" type="ORF">NCAV_0692</name>
</gene>
<organism evidence="1 2">
    <name type="scientific">Candidatus Nitrosocaldus cavascurensis</name>
    <dbReference type="NCBI Taxonomy" id="2058097"/>
    <lineage>
        <taxon>Archaea</taxon>
        <taxon>Nitrososphaerota</taxon>
        <taxon>Nitrososphaeria</taxon>
        <taxon>Candidatus Nitrosocaldales</taxon>
        <taxon>Candidatus Nitrosocaldaceae</taxon>
        <taxon>Candidatus Nitrosocaldus</taxon>
    </lineage>
</organism>